<comment type="catalytic activity">
    <reaction evidence="5">
        <text>octanoyl-[ACP] + L-lysyl-[protein] = N(6)-octanoyl-L-lysyl-[protein] + holo-[ACP] + H(+)</text>
        <dbReference type="Rhea" id="RHEA:17665"/>
        <dbReference type="Rhea" id="RHEA-COMP:9636"/>
        <dbReference type="Rhea" id="RHEA-COMP:9685"/>
        <dbReference type="Rhea" id="RHEA-COMP:9752"/>
        <dbReference type="Rhea" id="RHEA-COMP:9928"/>
        <dbReference type="ChEBI" id="CHEBI:15378"/>
        <dbReference type="ChEBI" id="CHEBI:29969"/>
        <dbReference type="ChEBI" id="CHEBI:64479"/>
        <dbReference type="ChEBI" id="CHEBI:78463"/>
        <dbReference type="ChEBI" id="CHEBI:78809"/>
        <dbReference type="EC" id="2.3.1.181"/>
    </reaction>
</comment>
<evidence type="ECO:0000256" key="6">
    <source>
        <dbReference type="PIRSR" id="PIRSR016262-1"/>
    </source>
</evidence>
<dbReference type="InterPro" id="IPR000544">
    <property type="entry name" value="Octanoyltransferase"/>
</dbReference>
<dbReference type="EMBL" id="CP059274">
    <property type="protein sequence ID" value="QLQ82289.1"/>
    <property type="molecule type" value="Genomic_DNA"/>
</dbReference>
<keyword evidence="4 5" id="KW-0012">Acyltransferase</keyword>
<dbReference type="PROSITE" id="PS01313">
    <property type="entry name" value="LIPB"/>
    <property type="match status" value="1"/>
</dbReference>
<reference evidence="9 10" key="1">
    <citation type="submission" date="2020-06" db="EMBL/GenBank/DDBJ databases">
        <title>The yeast mating-type switching endonuclease HO is a domesticated member of an unorthodox homing genetic element family.</title>
        <authorList>
            <person name="Coughlan A.Y."/>
            <person name="Lombardi L."/>
            <person name="Braun-Galleani S."/>
            <person name="Martos A.R."/>
            <person name="Galeote V."/>
            <person name="Bigey F."/>
            <person name="Dequin S."/>
            <person name="Byrne K.P."/>
            <person name="Wolfe K.H."/>
        </authorList>
    </citation>
    <scope>NUCLEOTIDE SEQUENCE [LARGE SCALE GENOMIC DNA]</scope>
    <source>
        <strain evidence="9 10">CBS2947</strain>
    </source>
</reference>
<keyword evidence="10" id="KW-1185">Reference proteome</keyword>
<dbReference type="Pfam" id="PF21948">
    <property type="entry name" value="LplA-B_cat"/>
    <property type="match status" value="1"/>
</dbReference>
<dbReference type="PANTHER" id="PTHR10993:SF7">
    <property type="entry name" value="LIPOYLTRANSFERASE 2, MITOCHONDRIAL-RELATED"/>
    <property type="match status" value="1"/>
</dbReference>
<evidence type="ECO:0000256" key="3">
    <source>
        <dbReference type="ARBA" id="ARBA00022679"/>
    </source>
</evidence>
<dbReference type="AlphaFoldDB" id="A0A7H9HYS6"/>
<evidence type="ECO:0000256" key="4">
    <source>
        <dbReference type="ARBA" id="ARBA00023315"/>
    </source>
</evidence>
<dbReference type="PROSITE" id="PS51733">
    <property type="entry name" value="BPL_LPL_CATALYTIC"/>
    <property type="match status" value="1"/>
</dbReference>
<dbReference type="Gene3D" id="3.30.930.10">
    <property type="entry name" value="Bira Bifunctional Protein, Domain 2"/>
    <property type="match status" value="1"/>
</dbReference>
<dbReference type="EC" id="2.3.1.181" evidence="5"/>
<dbReference type="GO" id="GO:0033819">
    <property type="term" value="F:lipoyl(octanoyl) transferase activity"/>
    <property type="evidence" value="ECO:0007669"/>
    <property type="project" value="UniProtKB-EC"/>
</dbReference>
<comment type="pathway">
    <text evidence="1 5">Protein modification; protein lipoylation via endogenous pathway; protein N(6)-(lipoyl)lysine from octanoyl-[acyl-carrier-protein]: step 1/2.</text>
</comment>
<dbReference type="OrthoDB" id="19908at2759"/>
<protein>
    <recommendedName>
        <fullName evidence="5">Octanoyltransferase</fullName>
        <ecNumber evidence="5">2.3.1.181</ecNumber>
    </recommendedName>
</protein>
<evidence type="ECO:0000313" key="10">
    <source>
        <dbReference type="Proteomes" id="UP000510647"/>
    </source>
</evidence>
<evidence type="ECO:0000256" key="7">
    <source>
        <dbReference type="PIRSR" id="PIRSR016262-3"/>
    </source>
</evidence>
<dbReference type="NCBIfam" id="TIGR00214">
    <property type="entry name" value="lipB"/>
    <property type="match status" value="1"/>
</dbReference>
<evidence type="ECO:0000259" key="8">
    <source>
        <dbReference type="PROSITE" id="PS51733"/>
    </source>
</evidence>
<comment type="similarity">
    <text evidence="2 5">Belongs to the LipB family.</text>
</comment>
<organism evidence="9 10">
    <name type="scientific">Torulaspora globosa</name>
    <dbReference type="NCBI Taxonomy" id="48254"/>
    <lineage>
        <taxon>Eukaryota</taxon>
        <taxon>Fungi</taxon>
        <taxon>Dikarya</taxon>
        <taxon>Ascomycota</taxon>
        <taxon>Saccharomycotina</taxon>
        <taxon>Saccharomycetes</taxon>
        <taxon>Saccharomycetales</taxon>
        <taxon>Saccharomycetaceae</taxon>
        <taxon>Torulaspora</taxon>
    </lineage>
</organism>
<dbReference type="InterPro" id="IPR004143">
    <property type="entry name" value="BPL_LPL_catalytic"/>
</dbReference>
<sequence length="319" mass="35979">MWLGNGLRKPGLQFGSILRRICTKSCESEVKTRPVDESAKVMRHLHFSQLMPFQRGIDIQEKFVKAQLDIKELYAKIRRRTAQLQQEKGNVSLNKNETGILERIWNMKPNPIVLTFEFEPTYTGGKRIKKMITEEQISKYEEFSPLAQRNNVKPKFVQVERGGQVTFHGPGQVVAYIILDLKTFRDFPAKCFVSSIETATINALRNARGQEDDGMLDVHARKTGETGVWVNDKKIASIGVHVRRSITSHGVCINVCPDLSYLNSFEMCGLPNSLATSVKELRPASSITTKDIAVSFVNELAKVIGIDVVERAELDDIEL</sequence>
<keyword evidence="3 5" id="KW-0808">Transferase</keyword>
<dbReference type="PIRSF" id="PIRSF016262">
    <property type="entry name" value="LPLase"/>
    <property type="match status" value="1"/>
</dbReference>
<gene>
    <name evidence="9" type="ORF">HG537_0H00500</name>
</gene>
<dbReference type="UniPathway" id="UPA00538">
    <property type="reaction ID" value="UER00592"/>
</dbReference>
<name>A0A7H9HYS6_9SACH</name>
<comment type="function">
    <text evidence="5">Catalyzes the transfer of endogenously produced octanoic acid from octanoyl-acyl-carrier-protein onto the lipoyl domains of lipoate-dependent enzymes. Lipoyl-ACP can also act as a substrate although octanoyl-ACP is likely to be the physiological substrate.</text>
</comment>
<dbReference type="InterPro" id="IPR045864">
    <property type="entry name" value="aa-tRNA-synth_II/BPL/LPL"/>
</dbReference>
<accession>A0A7H9HYS6</accession>
<feature type="site" description="Lowers pKa of active site Cys" evidence="7">
    <location>
        <position position="234"/>
    </location>
</feature>
<evidence type="ECO:0000256" key="2">
    <source>
        <dbReference type="ARBA" id="ARBA00007907"/>
    </source>
</evidence>
<evidence type="ECO:0000256" key="5">
    <source>
        <dbReference type="PIRNR" id="PIRNR016262"/>
    </source>
</evidence>
<evidence type="ECO:0000256" key="1">
    <source>
        <dbReference type="ARBA" id="ARBA00004821"/>
    </source>
</evidence>
<dbReference type="GO" id="GO:0009249">
    <property type="term" value="P:protein lipoylation"/>
    <property type="evidence" value="ECO:0007669"/>
    <property type="project" value="InterPro"/>
</dbReference>
<dbReference type="Proteomes" id="UP000510647">
    <property type="component" value="Chromosome 8"/>
</dbReference>
<proteinExistence type="inferred from homology"/>
<evidence type="ECO:0000313" key="9">
    <source>
        <dbReference type="EMBL" id="QLQ82289.1"/>
    </source>
</evidence>
<feature type="domain" description="BPL/LPL catalytic" evidence="8">
    <location>
        <begin position="107"/>
        <end position="308"/>
    </location>
</feature>
<dbReference type="InterPro" id="IPR020605">
    <property type="entry name" value="Octanoyltransferase_CS"/>
</dbReference>
<dbReference type="SUPFAM" id="SSF55681">
    <property type="entry name" value="Class II aaRS and biotin synthetases"/>
    <property type="match status" value="1"/>
</dbReference>
<dbReference type="PANTHER" id="PTHR10993">
    <property type="entry name" value="OCTANOYLTRANSFERASE"/>
    <property type="match status" value="1"/>
</dbReference>
<feature type="active site" description="Acyl-thioester intermediate" evidence="6">
    <location>
        <position position="268"/>
    </location>
</feature>